<dbReference type="AlphaFoldDB" id="A0AAD8Q6M0"/>
<feature type="region of interest" description="Disordered" evidence="1">
    <location>
        <begin position="79"/>
        <end position="103"/>
    </location>
</feature>
<feature type="region of interest" description="Disordered" evidence="1">
    <location>
        <begin position="1"/>
        <end position="25"/>
    </location>
</feature>
<gene>
    <name evidence="2" type="ORF">LY79DRAFT_667580</name>
</gene>
<accession>A0AAD8Q6M0</accession>
<dbReference type="Proteomes" id="UP001230504">
    <property type="component" value="Unassembled WGS sequence"/>
</dbReference>
<dbReference type="EMBL" id="JAHLJV010000013">
    <property type="protein sequence ID" value="KAK1596097.1"/>
    <property type="molecule type" value="Genomic_DNA"/>
</dbReference>
<feature type="compositionally biased region" description="Basic and acidic residues" evidence="1">
    <location>
        <begin position="1"/>
        <end position="20"/>
    </location>
</feature>
<organism evidence="2 3">
    <name type="scientific">Colletotrichum navitas</name>
    <dbReference type="NCBI Taxonomy" id="681940"/>
    <lineage>
        <taxon>Eukaryota</taxon>
        <taxon>Fungi</taxon>
        <taxon>Dikarya</taxon>
        <taxon>Ascomycota</taxon>
        <taxon>Pezizomycotina</taxon>
        <taxon>Sordariomycetes</taxon>
        <taxon>Hypocreomycetidae</taxon>
        <taxon>Glomerellales</taxon>
        <taxon>Glomerellaceae</taxon>
        <taxon>Colletotrichum</taxon>
        <taxon>Colletotrichum graminicola species complex</taxon>
    </lineage>
</organism>
<keyword evidence="3" id="KW-1185">Reference proteome</keyword>
<proteinExistence type="predicted"/>
<dbReference type="GeneID" id="85447638"/>
<evidence type="ECO:0000313" key="2">
    <source>
        <dbReference type="EMBL" id="KAK1596097.1"/>
    </source>
</evidence>
<evidence type="ECO:0000256" key="1">
    <source>
        <dbReference type="SAM" id="MobiDB-lite"/>
    </source>
</evidence>
<protein>
    <submittedName>
        <fullName evidence="2">Uncharacterized protein</fullName>
    </submittedName>
</protein>
<dbReference type="RefSeq" id="XP_060417016.1">
    <property type="nucleotide sequence ID" value="XM_060563398.1"/>
</dbReference>
<sequence>MSSSGDKLEEQESPDSRRPNPLDAYIPLQSQLVCFQQEHPRDGNALVPLSNRPRGVRSSIEYHTARAAHAIESFQQRFAGKPISGPQIPAAGEPKPPLKTERH</sequence>
<evidence type="ECO:0000313" key="3">
    <source>
        <dbReference type="Proteomes" id="UP001230504"/>
    </source>
</evidence>
<comment type="caution">
    <text evidence="2">The sequence shown here is derived from an EMBL/GenBank/DDBJ whole genome shotgun (WGS) entry which is preliminary data.</text>
</comment>
<reference evidence="2" key="1">
    <citation type="submission" date="2021-06" db="EMBL/GenBank/DDBJ databases">
        <title>Comparative genomics, transcriptomics and evolutionary studies reveal genomic signatures of adaptation to plant cell wall in hemibiotrophic fungi.</title>
        <authorList>
            <consortium name="DOE Joint Genome Institute"/>
            <person name="Baroncelli R."/>
            <person name="Diaz J.F."/>
            <person name="Benocci T."/>
            <person name="Peng M."/>
            <person name="Battaglia E."/>
            <person name="Haridas S."/>
            <person name="Andreopoulos W."/>
            <person name="Labutti K."/>
            <person name="Pangilinan J."/>
            <person name="Floch G.L."/>
            <person name="Makela M.R."/>
            <person name="Henrissat B."/>
            <person name="Grigoriev I.V."/>
            <person name="Crouch J.A."/>
            <person name="De Vries R.P."/>
            <person name="Sukno S.A."/>
            <person name="Thon M.R."/>
        </authorList>
    </citation>
    <scope>NUCLEOTIDE SEQUENCE</scope>
    <source>
        <strain evidence="2">CBS 125086</strain>
    </source>
</reference>
<name>A0AAD8Q6M0_9PEZI</name>